<gene>
    <name evidence="1" type="ORF">ACFQ1O_00330</name>
</gene>
<evidence type="ECO:0000313" key="1">
    <source>
        <dbReference type="EMBL" id="MFD0962445.1"/>
    </source>
</evidence>
<dbReference type="RefSeq" id="WP_377712120.1">
    <property type="nucleotide sequence ID" value="NZ_JBHTJM010000001.1"/>
</dbReference>
<dbReference type="Gene3D" id="3.90.1150.10">
    <property type="entry name" value="Aspartate Aminotransferase, domain 1"/>
    <property type="match status" value="1"/>
</dbReference>
<evidence type="ECO:0000313" key="2">
    <source>
        <dbReference type="Proteomes" id="UP001596997"/>
    </source>
</evidence>
<dbReference type="InterPro" id="IPR024551">
    <property type="entry name" value="AspAT_Ic"/>
</dbReference>
<dbReference type="EMBL" id="JBHTJM010000001">
    <property type="protein sequence ID" value="MFD0962445.1"/>
    <property type="molecule type" value="Genomic_DNA"/>
</dbReference>
<dbReference type="GO" id="GO:0008483">
    <property type="term" value="F:transaminase activity"/>
    <property type="evidence" value="ECO:0007669"/>
    <property type="project" value="UniProtKB-KW"/>
</dbReference>
<dbReference type="PANTHER" id="PTHR43799">
    <property type="entry name" value="AMINOTRANSFERASE, PUTATIVE-RELATED"/>
    <property type="match status" value="1"/>
</dbReference>
<comment type="caution">
    <text evidence="1">The sequence shown here is derived from an EMBL/GenBank/DDBJ whole genome shotgun (WGS) entry which is preliminary data.</text>
</comment>
<keyword evidence="1" id="KW-0032">Aminotransferase</keyword>
<keyword evidence="2" id="KW-1185">Reference proteome</keyword>
<dbReference type="Proteomes" id="UP001596997">
    <property type="component" value="Unassembled WGS sequence"/>
</dbReference>
<organism evidence="1 2">
    <name type="scientific">Pseudofulvibacter geojedonensis</name>
    <dbReference type="NCBI Taxonomy" id="1123758"/>
    <lineage>
        <taxon>Bacteria</taxon>
        <taxon>Pseudomonadati</taxon>
        <taxon>Bacteroidota</taxon>
        <taxon>Flavobacteriia</taxon>
        <taxon>Flavobacteriales</taxon>
        <taxon>Flavobacteriaceae</taxon>
        <taxon>Pseudofulvibacter</taxon>
    </lineage>
</organism>
<dbReference type="Gene3D" id="3.40.640.10">
    <property type="entry name" value="Type I PLP-dependent aspartate aminotransferase-like (Major domain)"/>
    <property type="match status" value="1"/>
</dbReference>
<protein>
    <submittedName>
        <fullName evidence="1">Aminotransferase class I/II-fold pyridoxal phosphate-dependent enzyme</fullName>
    </submittedName>
</protein>
<keyword evidence="1" id="KW-0808">Transferase</keyword>
<dbReference type="InterPro" id="IPR015424">
    <property type="entry name" value="PyrdxlP-dep_Trfase"/>
</dbReference>
<sequence>MTLEQLQTQFEAFKAKKLSLDMSRGKPSAAQLDLSNELLDTVTSNDYLSSTGAETRNYGGLDGLPATKQLFKDFLEVSSVEEVVIGGNASLTIMHDIISRGITHGMCDSYQPWGKEKIKFICPVPGYDRHFSICEHFGIDMIPVACTEDGPDMDVVEKLVANDSSIKGIWIVPKYSNPTGLSCSDEVVNRLSMMNTAAEDFRIFWDNAYAVHHLSEDQDQLKNILTTCKEFGNDNRPFILCSTSKITFAGAGVAAVGGSTDNMDWYRKHLFISTIGPDKLNQERHNRFFKNIEGLYEHMKKHAALLKPRFVKTLSILEEELGGTNLATWTKPKGGYFISFNVPEGCAKRVVALSAEAGVKLTGAGATYPYKKDPKNSNIRLAPSCPTIDEIEQAMRIVCLATKIAALEMKASVAV</sequence>
<dbReference type="SUPFAM" id="SSF53383">
    <property type="entry name" value="PLP-dependent transferases"/>
    <property type="match status" value="1"/>
</dbReference>
<name>A0ABW3HY17_9FLAO</name>
<dbReference type="PANTHER" id="PTHR43799:SF1">
    <property type="entry name" value="ASPARTATE AMINOTRANSFERASE"/>
    <property type="match status" value="1"/>
</dbReference>
<proteinExistence type="predicted"/>
<accession>A0ABW3HY17</accession>
<dbReference type="InterPro" id="IPR015422">
    <property type="entry name" value="PyrdxlP-dep_Trfase_small"/>
</dbReference>
<reference evidence="2" key="1">
    <citation type="journal article" date="2019" name="Int. J. Syst. Evol. Microbiol.">
        <title>The Global Catalogue of Microorganisms (GCM) 10K type strain sequencing project: providing services to taxonomists for standard genome sequencing and annotation.</title>
        <authorList>
            <consortium name="The Broad Institute Genomics Platform"/>
            <consortium name="The Broad Institute Genome Sequencing Center for Infectious Disease"/>
            <person name="Wu L."/>
            <person name="Ma J."/>
        </authorList>
    </citation>
    <scope>NUCLEOTIDE SEQUENCE [LARGE SCALE GENOMIC DNA]</scope>
    <source>
        <strain evidence="2">CCUG 62114</strain>
    </source>
</reference>
<dbReference type="InterPro" id="IPR015421">
    <property type="entry name" value="PyrdxlP-dep_Trfase_major"/>
</dbReference>
<dbReference type="Pfam" id="PF12897">
    <property type="entry name" value="Asp_aminotransf"/>
    <property type="match status" value="1"/>
</dbReference>